<accession>A0ACB8CAC3</accession>
<comment type="caution">
    <text evidence="1">The sequence shown here is derived from an EMBL/GenBank/DDBJ whole genome shotgun (WGS) entry which is preliminary data.</text>
</comment>
<keyword evidence="2" id="KW-1185">Reference proteome</keyword>
<organism evidence="1 2">
    <name type="scientific">Dermacentor silvarum</name>
    <name type="common">Tick</name>
    <dbReference type="NCBI Taxonomy" id="543639"/>
    <lineage>
        <taxon>Eukaryota</taxon>
        <taxon>Metazoa</taxon>
        <taxon>Ecdysozoa</taxon>
        <taxon>Arthropoda</taxon>
        <taxon>Chelicerata</taxon>
        <taxon>Arachnida</taxon>
        <taxon>Acari</taxon>
        <taxon>Parasitiformes</taxon>
        <taxon>Ixodida</taxon>
        <taxon>Ixodoidea</taxon>
        <taxon>Ixodidae</taxon>
        <taxon>Rhipicephalinae</taxon>
        <taxon>Dermacentor</taxon>
    </lineage>
</organism>
<dbReference type="Proteomes" id="UP000821865">
    <property type="component" value="Chromosome 8"/>
</dbReference>
<evidence type="ECO:0000313" key="2">
    <source>
        <dbReference type="Proteomes" id="UP000821865"/>
    </source>
</evidence>
<dbReference type="EMBL" id="CM023477">
    <property type="protein sequence ID" value="KAH7937800.1"/>
    <property type="molecule type" value="Genomic_DNA"/>
</dbReference>
<gene>
    <name evidence="1" type="ORF">HPB49_016154</name>
</gene>
<proteinExistence type="predicted"/>
<sequence>MSQRVEHLNAATALLLLLAQLASHWTPVLSQGILSDEEAAYLAPSSKYRQPRDPLVELLREQLPSTRTITGSGGLFSINETVRGTAYTGHVSVQKGHLHGLAAVSRSAKSCGHRKLQLLWPRVTATFKFKASVNGVRVLGVATVYLLPATSQVPLDVDGMPAGSYRVDAVKASSFSLSSLKGFTRLVGHMSRRLTYASQAALRSFLTGEGRKVLDATLRRLYNEATPGTALVC</sequence>
<protein>
    <submittedName>
        <fullName evidence="1">Uncharacterized protein</fullName>
    </submittedName>
</protein>
<reference evidence="1" key="1">
    <citation type="submission" date="2020-05" db="EMBL/GenBank/DDBJ databases">
        <title>Large-scale comparative analyses of tick genomes elucidate their genetic diversity and vector capacities.</title>
        <authorList>
            <person name="Jia N."/>
            <person name="Wang J."/>
            <person name="Shi W."/>
            <person name="Du L."/>
            <person name="Sun Y."/>
            <person name="Zhan W."/>
            <person name="Jiang J."/>
            <person name="Wang Q."/>
            <person name="Zhang B."/>
            <person name="Ji P."/>
            <person name="Sakyi L.B."/>
            <person name="Cui X."/>
            <person name="Yuan T."/>
            <person name="Jiang B."/>
            <person name="Yang W."/>
            <person name="Lam T.T.-Y."/>
            <person name="Chang Q."/>
            <person name="Ding S."/>
            <person name="Wang X."/>
            <person name="Zhu J."/>
            <person name="Ruan X."/>
            <person name="Zhao L."/>
            <person name="Wei J."/>
            <person name="Que T."/>
            <person name="Du C."/>
            <person name="Cheng J."/>
            <person name="Dai P."/>
            <person name="Han X."/>
            <person name="Huang E."/>
            <person name="Gao Y."/>
            <person name="Liu J."/>
            <person name="Shao H."/>
            <person name="Ye R."/>
            <person name="Li L."/>
            <person name="Wei W."/>
            <person name="Wang X."/>
            <person name="Wang C."/>
            <person name="Yang T."/>
            <person name="Huo Q."/>
            <person name="Li W."/>
            <person name="Guo W."/>
            <person name="Chen H."/>
            <person name="Zhou L."/>
            <person name="Ni X."/>
            <person name="Tian J."/>
            <person name="Zhou Y."/>
            <person name="Sheng Y."/>
            <person name="Liu T."/>
            <person name="Pan Y."/>
            <person name="Xia L."/>
            <person name="Li J."/>
            <person name="Zhao F."/>
            <person name="Cao W."/>
        </authorList>
    </citation>
    <scope>NUCLEOTIDE SEQUENCE</scope>
    <source>
        <strain evidence="1">Dsil-2018</strain>
    </source>
</reference>
<evidence type="ECO:0000313" key="1">
    <source>
        <dbReference type="EMBL" id="KAH7937800.1"/>
    </source>
</evidence>
<name>A0ACB8CAC3_DERSI</name>